<dbReference type="OrthoDB" id="5427204at2759"/>
<reference evidence="2" key="1">
    <citation type="submission" date="2020-04" db="EMBL/GenBank/DDBJ databases">
        <title>Draft genome resource of the tomato pathogen Pseudocercospora fuligena.</title>
        <authorList>
            <person name="Zaccaron A."/>
        </authorList>
    </citation>
    <scope>NUCLEOTIDE SEQUENCE</scope>
    <source>
        <strain evidence="2">PF001</strain>
    </source>
</reference>
<feature type="region of interest" description="Disordered" evidence="1">
    <location>
        <begin position="795"/>
        <end position="936"/>
    </location>
</feature>
<feature type="compositionally biased region" description="Polar residues" evidence="1">
    <location>
        <begin position="165"/>
        <end position="188"/>
    </location>
</feature>
<name>A0A8H6RER0_9PEZI</name>
<gene>
    <name evidence="2" type="ORF">HII31_08860</name>
</gene>
<feature type="compositionally biased region" description="Low complexity" evidence="1">
    <location>
        <begin position="834"/>
        <end position="847"/>
    </location>
</feature>
<evidence type="ECO:0000313" key="2">
    <source>
        <dbReference type="EMBL" id="KAF7189753.1"/>
    </source>
</evidence>
<evidence type="ECO:0000256" key="1">
    <source>
        <dbReference type="SAM" id="MobiDB-lite"/>
    </source>
</evidence>
<feature type="compositionally biased region" description="Basic and acidic residues" evidence="1">
    <location>
        <begin position="313"/>
        <end position="325"/>
    </location>
</feature>
<protein>
    <submittedName>
        <fullName evidence="2">Uncharacterized protein</fullName>
    </submittedName>
</protein>
<feature type="compositionally biased region" description="Polar residues" evidence="1">
    <location>
        <begin position="569"/>
        <end position="581"/>
    </location>
</feature>
<dbReference type="AlphaFoldDB" id="A0A8H6RER0"/>
<dbReference type="EMBL" id="JABCIY010000178">
    <property type="protein sequence ID" value="KAF7189753.1"/>
    <property type="molecule type" value="Genomic_DNA"/>
</dbReference>
<feature type="compositionally biased region" description="Pro residues" evidence="1">
    <location>
        <begin position="407"/>
        <end position="416"/>
    </location>
</feature>
<proteinExistence type="predicted"/>
<feature type="region of interest" description="Disordered" evidence="1">
    <location>
        <begin position="160"/>
        <end position="188"/>
    </location>
</feature>
<feature type="region of interest" description="Disordered" evidence="1">
    <location>
        <begin position="279"/>
        <end position="424"/>
    </location>
</feature>
<comment type="caution">
    <text evidence="2">The sequence shown here is derived from an EMBL/GenBank/DDBJ whole genome shotgun (WGS) entry which is preliminary data.</text>
</comment>
<dbReference type="Proteomes" id="UP000660729">
    <property type="component" value="Unassembled WGS sequence"/>
</dbReference>
<organism evidence="2 3">
    <name type="scientific">Pseudocercospora fuligena</name>
    <dbReference type="NCBI Taxonomy" id="685502"/>
    <lineage>
        <taxon>Eukaryota</taxon>
        <taxon>Fungi</taxon>
        <taxon>Dikarya</taxon>
        <taxon>Ascomycota</taxon>
        <taxon>Pezizomycotina</taxon>
        <taxon>Dothideomycetes</taxon>
        <taxon>Dothideomycetidae</taxon>
        <taxon>Mycosphaerellales</taxon>
        <taxon>Mycosphaerellaceae</taxon>
        <taxon>Pseudocercospora</taxon>
    </lineage>
</organism>
<feature type="compositionally biased region" description="Basic and acidic residues" evidence="1">
    <location>
        <begin position="583"/>
        <end position="596"/>
    </location>
</feature>
<sequence length="936" mass="102061">MNQDSTWEAPRWRNATALFETERLPASSQSSRLPAPQLSAPTAVNPATQSSILDQYSSPHAWIGKSRTEQPARAHESLSRLTEPYTHAVTEVSSYQHRPYERHTPAASGDYYGAHQLKSTSPHETSTGSWRSLHLHDHRLSFSHNTDAPLTLHIPQAKDLPRGSAASNTLPPDQPYGVTSSTPATSLPSFASLKEHSAARNDDVDGPEISSMSSRLSCYFCVKLRPLVKDVADAVAELDQSVRAICNPSLNAPSAVPKDCPLKAAQWMLERLRSAKQELHDANRRGQITTSSQPSVLTADRVSTHSPSNPLKRPAEHWERDDLSGPKRPRSGNPNEQHWQFPPMGFPGRDERRLSIDFTSRHSRPGYSPPPSESVPGSAHPRHMSPTFTQRNLRALPSPSSLAYPPSAAPSLPPLTAPSVGSPATSYQATASIHTTSTNSVTSAHIADLQHQVTLKSLALQTLQSEYASLLQKLQRERVKSQTIEKKTSVADQEVNELTSKNEDLAEQIKSLTSQLEECEKKRDAERAEAQREKDQWGRMLEMSGRLHAKVDSERQRLLQEKETLANRLASQGSDPQNSSALKEMDDRTKLAHADSRISASDKVAPASITDTAAEFYDQSGASETIGLKREIQQLNARVLSLRTALLQAQRSTREFQEHSQSLLRQTSSAIEVAIKYDDTTSKPNAESGRVVSGRSPPARQPFAVSNVPPSPPVAAVKAQKPATLDVYHAGGKVTTADLSVVARARSPGPEELGISIQPTTSSPEELIRALGPVPSAIAPLPPFSFTPVSIHELDQSPSAQPMAKSSRERFGASMNPEHHITSARNEHTDRARPYGSSPHSYHSSPGAMIDDVSSISGSEGRSPKGYTSEPEASRRRSEGKPPPLSELPRLHTSGIPSNQSPSSQSHIRDSGYHSGSVMLPPPRPGPNSIFTHHQH</sequence>
<accession>A0A8H6RER0</accession>
<feature type="compositionally biased region" description="Basic and acidic residues" evidence="1">
    <location>
        <begin position="806"/>
        <end position="833"/>
    </location>
</feature>
<feature type="region of interest" description="Disordered" evidence="1">
    <location>
        <begin position="566"/>
        <end position="597"/>
    </location>
</feature>
<feature type="region of interest" description="Disordered" evidence="1">
    <location>
        <begin position="21"/>
        <end position="47"/>
    </location>
</feature>
<feature type="compositionally biased region" description="Polar residues" evidence="1">
    <location>
        <begin position="286"/>
        <end position="296"/>
    </location>
</feature>
<feature type="region of interest" description="Disordered" evidence="1">
    <location>
        <begin position="677"/>
        <end position="708"/>
    </location>
</feature>
<feature type="compositionally biased region" description="Low complexity" evidence="1">
    <location>
        <begin position="393"/>
        <end position="406"/>
    </location>
</feature>
<feature type="region of interest" description="Disordered" evidence="1">
    <location>
        <begin position="64"/>
        <end position="130"/>
    </location>
</feature>
<feature type="compositionally biased region" description="Polar residues" evidence="1">
    <location>
        <begin position="895"/>
        <end position="906"/>
    </location>
</feature>
<feature type="compositionally biased region" description="Basic and acidic residues" evidence="1">
    <location>
        <begin position="66"/>
        <end position="78"/>
    </location>
</feature>
<feature type="compositionally biased region" description="Polar residues" evidence="1">
    <location>
        <begin position="117"/>
        <end position="130"/>
    </location>
</feature>
<evidence type="ECO:0000313" key="3">
    <source>
        <dbReference type="Proteomes" id="UP000660729"/>
    </source>
</evidence>
<keyword evidence="3" id="KW-1185">Reference proteome</keyword>